<dbReference type="PANTHER" id="PTHR22806:SF0">
    <property type="entry name" value="NUCLEOPORIN NUP37"/>
    <property type="match status" value="1"/>
</dbReference>
<reference evidence="5 6" key="1">
    <citation type="submission" date="2015-08" db="EMBL/GenBank/DDBJ databases">
        <title>Next Generation Sequencing and Analysis of the Genome of Puccinia sorghi L Schw, the Causal Agent of Maize Common Rust.</title>
        <authorList>
            <person name="Rochi L."/>
            <person name="Burguener G."/>
            <person name="Darino M."/>
            <person name="Turjanski A."/>
            <person name="Kreff E."/>
            <person name="Dieguez M.J."/>
            <person name="Sacco F."/>
        </authorList>
    </citation>
    <scope>NUCLEOTIDE SEQUENCE [LARGE SCALE GENOMIC DNA]</scope>
    <source>
        <strain evidence="5 6">RO10H11247</strain>
    </source>
</reference>
<feature type="region of interest" description="Disordered" evidence="4">
    <location>
        <begin position="173"/>
        <end position="203"/>
    </location>
</feature>
<organism evidence="5 6">
    <name type="scientific">Puccinia sorghi</name>
    <dbReference type="NCBI Taxonomy" id="27349"/>
    <lineage>
        <taxon>Eukaryota</taxon>
        <taxon>Fungi</taxon>
        <taxon>Dikarya</taxon>
        <taxon>Basidiomycota</taxon>
        <taxon>Pucciniomycotina</taxon>
        <taxon>Pucciniomycetes</taxon>
        <taxon>Pucciniales</taxon>
        <taxon>Pucciniaceae</taxon>
        <taxon>Puccinia</taxon>
    </lineage>
</organism>
<dbReference type="VEuPathDB" id="FungiDB:VP01_2625g5"/>
<dbReference type="InterPro" id="IPR036322">
    <property type="entry name" value="WD40_repeat_dom_sf"/>
</dbReference>
<dbReference type="STRING" id="27349.A0A0L6V4D5"/>
<feature type="repeat" description="WD" evidence="3">
    <location>
        <begin position="132"/>
        <end position="176"/>
    </location>
</feature>
<name>A0A0L6V4D5_9BASI</name>
<dbReference type="InterPro" id="IPR037626">
    <property type="entry name" value="NUP37"/>
</dbReference>
<dbReference type="PROSITE" id="PS00678">
    <property type="entry name" value="WD_REPEATS_1"/>
    <property type="match status" value="1"/>
</dbReference>
<dbReference type="SUPFAM" id="SSF50978">
    <property type="entry name" value="WD40 repeat-like"/>
    <property type="match status" value="1"/>
</dbReference>
<evidence type="ECO:0000256" key="3">
    <source>
        <dbReference type="PROSITE-ProRule" id="PRU00221"/>
    </source>
</evidence>
<protein>
    <submittedName>
        <fullName evidence="5">Uncharacterized protein</fullName>
    </submittedName>
</protein>
<dbReference type="OrthoDB" id="340259at2759"/>
<keyword evidence="6" id="KW-1185">Reference proteome</keyword>
<keyword evidence="1 3" id="KW-0853">WD repeat</keyword>
<dbReference type="InterPro" id="IPR001680">
    <property type="entry name" value="WD40_rpt"/>
</dbReference>
<dbReference type="InterPro" id="IPR019775">
    <property type="entry name" value="WD40_repeat_CS"/>
</dbReference>
<dbReference type="GO" id="GO:0031080">
    <property type="term" value="C:nuclear pore outer ring"/>
    <property type="evidence" value="ECO:0007669"/>
    <property type="project" value="InterPro"/>
</dbReference>
<feature type="compositionally biased region" description="Acidic residues" evidence="4">
    <location>
        <begin position="173"/>
        <end position="189"/>
    </location>
</feature>
<keyword evidence="2" id="KW-0677">Repeat</keyword>
<evidence type="ECO:0000256" key="2">
    <source>
        <dbReference type="ARBA" id="ARBA00022737"/>
    </source>
</evidence>
<dbReference type="Proteomes" id="UP000037035">
    <property type="component" value="Unassembled WGS sequence"/>
</dbReference>
<proteinExistence type="predicted"/>
<evidence type="ECO:0000313" key="5">
    <source>
        <dbReference type="EMBL" id="KNZ55641.1"/>
    </source>
</evidence>
<gene>
    <name evidence="5" type="ORF">VP01_2625g5</name>
</gene>
<accession>A0A0L6V4D5</accession>
<dbReference type="InterPro" id="IPR015943">
    <property type="entry name" value="WD40/YVTN_repeat-like_dom_sf"/>
</dbReference>
<evidence type="ECO:0000313" key="6">
    <source>
        <dbReference type="Proteomes" id="UP000037035"/>
    </source>
</evidence>
<dbReference type="AlphaFoldDB" id="A0A0L6V4D5"/>
<evidence type="ECO:0000256" key="4">
    <source>
        <dbReference type="SAM" id="MobiDB-lite"/>
    </source>
</evidence>
<sequence>MRFGWDEIRFIESDMSNDTLLGSHPFGVEEVYRVKWSSSSPDLVAAGTSNSLQILRLDQQYTPSLVTHFRLGSRVTHISWGPTVVSEDGKNVTLRIELLVACADQKMRLLTYRTPTDSQPGGRKRRCFGQGNSGHAGRITSIAWCAVPGYANVIGSAATDKCVLIWNLESSVEEEEEEKDQGWDSEEDTINPPTPTLIGPFKSTPMSISFHPSTSSRLMVYDANGSIKLIDWTKPGRPIVMCLIEPRTLVNQLNCLRPVGGDGMGMADWKADEADVFGALNGNRWAVWDMRSTRAGTPLATGEVWGGSVSADVLR</sequence>
<dbReference type="PROSITE" id="PS50082">
    <property type="entry name" value="WD_REPEATS_2"/>
    <property type="match status" value="1"/>
</dbReference>
<dbReference type="Gene3D" id="2.130.10.10">
    <property type="entry name" value="YVTN repeat-like/Quinoprotein amine dehydrogenase"/>
    <property type="match status" value="1"/>
</dbReference>
<dbReference type="SMART" id="SM00320">
    <property type="entry name" value="WD40"/>
    <property type="match status" value="3"/>
</dbReference>
<dbReference type="PANTHER" id="PTHR22806">
    <property type="entry name" value="NUCLEOPORIN NUP37 P37 -RELATED"/>
    <property type="match status" value="1"/>
</dbReference>
<comment type="caution">
    <text evidence="5">The sequence shown here is derived from an EMBL/GenBank/DDBJ whole genome shotgun (WGS) entry which is preliminary data.</text>
</comment>
<evidence type="ECO:0000256" key="1">
    <source>
        <dbReference type="ARBA" id="ARBA00022574"/>
    </source>
</evidence>
<dbReference type="EMBL" id="LAVV01007530">
    <property type="protein sequence ID" value="KNZ55641.1"/>
    <property type="molecule type" value="Genomic_DNA"/>
</dbReference>